<dbReference type="Gene3D" id="1.25.40.10">
    <property type="entry name" value="Tetratricopeptide repeat domain"/>
    <property type="match status" value="1"/>
</dbReference>
<evidence type="ECO:0000256" key="3">
    <source>
        <dbReference type="ARBA" id="ARBA00022679"/>
    </source>
</evidence>
<evidence type="ECO:0000256" key="4">
    <source>
        <dbReference type="ARBA" id="ARBA00022695"/>
    </source>
</evidence>
<organism evidence="11 12">
    <name type="scientific">Hibiscus sabdariffa</name>
    <name type="common">roselle</name>
    <dbReference type="NCBI Taxonomy" id="183260"/>
    <lineage>
        <taxon>Eukaryota</taxon>
        <taxon>Viridiplantae</taxon>
        <taxon>Streptophyta</taxon>
        <taxon>Embryophyta</taxon>
        <taxon>Tracheophyta</taxon>
        <taxon>Spermatophyta</taxon>
        <taxon>Magnoliopsida</taxon>
        <taxon>eudicotyledons</taxon>
        <taxon>Gunneridae</taxon>
        <taxon>Pentapetalae</taxon>
        <taxon>rosids</taxon>
        <taxon>malvids</taxon>
        <taxon>Malvales</taxon>
        <taxon>Malvaceae</taxon>
        <taxon>Malvoideae</taxon>
        <taxon>Hibiscus</taxon>
    </lineage>
</organism>
<keyword evidence="12" id="KW-1185">Reference proteome</keyword>
<dbReference type="NCBIfam" id="NF000658">
    <property type="entry name" value="PRK00029.1"/>
    <property type="match status" value="1"/>
</dbReference>
<keyword evidence="6" id="KW-0547">Nucleotide-binding</keyword>
<evidence type="ECO:0000256" key="5">
    <source>
        <dbReference type="ARBA" id="ARBA00022723"/>
    </source>
</evidence>
<evidence type="ECO:0000256" key="10">
    <source>
        <dbReference type="SAM" id="MobiDB-lite"/>
    </source>
</evidence>
<protein>
    <recommendedName>
        <fullName evidence="9">Selenoprotein O</fullName>
    </recommendedName>
</protein>
<evidence type="ECO:0000256" key="9">
    <source>
        <dbReference type="ARBA" id="ARBA00031547"/>
    </source>
</evidence>
<dbReference type="EMBL" id="JBBPBN010000943">
    <property type="protein sequence ID" value="KAK8481152.1"/>
    <property type="molecule type" value="Genomic_DNA"/>
</dbReference>
<keyword evidence="4" id="KW-0548">Nucleotidyltransferase</keyword>
<dbReference type="InterPro" id="IPR011990">
    <property type="entry name" value="TPR-like_helical_dom_sf"/>
</dbReference>
<dbReference type="Pfam" id="PF02696">
    <property type="entry name" value="SelO"/>
    <property type="match status" value="1"/>
</dbReference>
<keyword evidence="5" id="KW-0479">Metal-binding</keyword>
<gene>
    <name evidence="11" type="ORF">V6N11_061803</name>
</gene>
<evidence type="ECO:0000256" key="2">
    <source>
        <dbReference type="ARBA" id="ARBA00009747"/>
    </source>
</evidence>
<evidence type="ECO:0000256" key="8">
    <source>
        <dbReference type="ARBA" id="ARBA00022842"/>
    </source>
</evidence>
<comment type="caution">
    <text evidence="11">The sequence shown here is derived from an EMBL/GenBank/DDBJ whole genome shotgun (WGS) entry which is preliminary data.</text>
</comment>
<dbReference type="Proteomes" id="UP001396334">
    <property type="component" value="Unassembled WGS sequence"/>
</dbReference>
<proteinExistence type="inferred from homology"/>
<dbReference type="PANTHER" id="PTHR32057">
    <property type="entry name" value="PROTEIN ADENYLYLTRANSFERASE SELO, MITOCHONDRIAL"/>
    <property type="match status" value="1"/>
</dbReference>
<evidence type="ECO:0000313" key="11">
    <source>
        <dbReference type="EMBL" id="KAK8481152.1"/>
    </source>
</evidence>
<comment type="similarity">
    <text evidence="2">Belongs to the SELO family.</text>
</comment>
<evidence type="ECO:0000256" key="7">
    <source>
        <dbReference type="ARBA" id="ARBA00022840"/>
    </source>
</evidence>
<evidence type="ECO:0000313" key="12">
    <source>
        <dbReference type="Proteomes" id="UP001396334"/>
    </source>
</evidence>
<sequence>MDSSSLDPPSSLSVDSVADSLKNQSFREQGNDHINNENKIKNIKLRLEDLNWDHSFVRELPGDAQIDSIPREVLHACYTQVLPSAEVENPELVVWSDSVADLLDLDPKEFERPDFPIKFSGTSPLAGAVPYAQCYGGHQFGTWAGQLGDGRVITLGEILNSKLERWELQLKGAGKTPYSRFADGLAVLRSSIREFLCSEAMHFLGIPTTRALCLVTTGKFVTRDMFYDGNPKEEPGAIVCRVAQSFLRFGSFQIHASRGEEDLGIVCALADYAIRHHFPHIENISKSESLSFSTGDDDQSVVDLTSNKYAAWIVEIAERTASLVARWQGVGFTHGVLNTDNMSILGLTIDYGPFGFLDAFDPSYTPNTTDLPGRRYCFANQPDICLWNITQFASSLMAAHLISDKEANYAMERYGTKFMDEYQAIMSQKLGLQKYNKQLLNKLLNNLAVDKVDYTNFFRSLSNIKADPGIPEGQLLVPLKAVLLDIGKERKEAWTSWVQFYIKELVASGISDEERKASMDSVNPKYVLRNYLCQSAIDAAELGDFGEVRRLLKVMERPYDDQPGMEKYARLPPAWAYRPERKRILPANNGDFHVIGEVPASDSSYVRAKRVQLIDKDPNKAVSVFWSAINAGDRVDRSLKERAVVMKQLNRSDEAIEAIKSFRHLCPHDSRESLDNVLVELLQEYYLPRSMVPPVTVRFIACSWCGGKQTKVARSEGKKIQITIEQEKTRILGNLAWAYLQQHNYGIALNNITEKLSLEPEKNKQCNQAICLMHVNGISEAKLQLELKKWMNPTRNRTDKGKETQRCSMSHRDRTLKEASIFLPRNEENSPWCMDRRRLLHADKQNSESYHGYDDTSSQCTPIEPQKVV</sequence>
<reference evidence="11 12" key="1">
    <citation type="journal article" date="2024" name="G3 (Bethesda)">
        <title>Genome assembly of Hibiscus sabdariffa L. provides insights into metabolisms of medicinal natural products.</title>
        <authorList>
            <person name="Kim T."/>
        </authorList>
    </citation>
    <scope>NUCLEOTIDE SEQUENCE [LARGE SCALE GENOMIC DNA]</scope>
    <source>
        <strain evidence="11">TK-2024</strain>
        <tissue evidence="11">Old leaves</tissue>
    </source>
</reference>
<dbReference type="HAMAP" id="MF_00692">
    <property type="entry name" value="SelO"/>
    <property type="match status" value="1"/>
</dbReference>
<dbReference type="SUPFAM" id="SSF48452">
    <property type="entry name" value="TPR-like"/>
    <property type="match status" value="1"/>
</dbReference>
<feature type="region of interest" description="Disordered" evidence="10">
    <location>
        <begin position="847"/>
        <end position="869"/>
    </location>
</feature>
<accession>A0ABR1ZLM4</accession>
<keyword evidence="7" id="KW-0067">ATP-binding</keyword>
<evidence type="ECO:0000256" key="6">
    <source>
        <dbReference type="ARBA" id="ARBA00022741"/>
    </source>
</evidence>
<evidence type="ECO:0000256" key="1">
    <source>
        <dbReference type="ARBA" id="ARBA00001946"/>
    </source>
</evidence>
<dbReference type="InterPro" id="IPR003846">
    <property type="entry name" value="SelO"/>
</dbReference>
<keyword evidence="8" id="KW-0460">Magnesium</keyword>
<name>A0ABR1ZLM4_9ROSI</name>
<dbReference type="PANTHER" id="PTHR32057:SF14">
    <property type="entry name" value="PROTEIN ADENYLYLTRANSFERASE SELO, MITOCHONDRIAL"/>
    <property type="match status" value="1"/>
</dbReference>
<keyword evidence="3" id="KW-0808">Transferase</keyword>
<comment type="cofactor">
    <cofactor evidence="1">
        <name>Mg(2+)</name>
        <dbReference type="ChEBI" id="CHEBI:18420"/>
    </cofactor>
</comment>